<dbReference type="GO" id="GO:0003925">
    <property type="term" value="F:G protein activity"/>
    <property type="evidence" value="ECO:0007669"/>
    <property type="project" value="UniProtKB-EC"/>
</dbReference>
<gene>
    <name evidence="9" type="ORF">DNTS_025256</name>
</gene>
<dbReference type="EMBL" id="SRMA01026455">
    <property type="protein sequence ID" value="TRY83761.1"/>
    <property type="molecule type" value="Genomic_DNA"/>
</dbReference>
<dbReference type="SMART" id="SM00175">
    <property type="entry name" value="RAB"/>
    <property type="match status" value="1"/>
</dbReference>
<evidence type="ECO:0000313" key="10">
    <source>
        <dbReference type="Proteomes" id="UP000316079"/>
    </source>
</evidence>
<dbReference type="InterPro" id="IPR027417">
    <property type="entry name" value="P-loop_NTPase"/>
</dbReference>
<evidence type="ECO:0000256" key="6">
    <source>
        <dbReference type="ARBA" id="ARBA00023289"/>
    </source>
</evidence>
<protein>
    <recommendedName>
        <fullName evidence="3">small monomeric GTPase</fullName>
        <ecNumber evidence="3">3.6.5.2</ecNumber>
    </recommendedName>
</protein>
<reference evidence="9" key="2">
    <citation type="submission" date="2019-04" db="EMBL/GenBank/DDBJ databases">
        <authorList>
            <person name="Kadobianskyi M."/>
            <person name="Schulze L."/>
            <person name="Schuelke M."/>
            <person name="Judkewitz B."/>
        </authorList>
    </citation>
    <scope>NUCLEOTIDE SEQUENCE</scope>
    <source>
        <strain evidence="9">Bolton</strain>
        <tissue evidence="9">Whole-body</tissue>
    </source>
</reference>
<dbReference type="PRINTS" id="PR00449">
    <property type="entry name" value="RASTRNSFRMNG"/>
</dbReference>
<evidence type="ECO:0000256" key="3">
    <source>
        <dbReference type="ARBA" id="ARBA00011984"/>
    </source>
</evidence>
<evidence type="ECO:0000256" key="5">
    <source>
        <dbReference type="ARBA" id="ARBA00023134"/>
    </source>
</evidence>
<sequence length="539" mass="59987">MSRKKGVKGKGGSNTPHSSPNPEKEKGKRAQNGAVHPSRPSLSHSGEFYDIAFKVMLVGDSGVGKTCLLVRFKDGAFLAGSFISTVGIDFRRDAEAPGPSNIFINLGLLELINAPMELIRYSIGSNDDAGDLQRCFRVKDENKVLSIDGLRVKLQIWDTAGQERFRSVTHAYYRDAHDSRASPAQNSECRTSSISSIVFLLLGERARRLPIPSAPLTSVSMPLCSDPQRRSIITWRLDVTRIESTGRRSDRVEPNHLHKSLRAASHLISLSDTHAPGESLVRRVALLLQLGASLRSHVLLVQNLAPLETRPLLLLYDVTNKSSFDSIQVRPLQRGSCLNGSVHITDTTTALISASPVALSDQVVVVQQNTDALCFSLKVRLRLKSFCVPQAWLTEIHEFAQQNVVIMLLGNKECSFLKTIRLEMKPLTSFLDWKKYERDHDPQPKLMVSDPGFDDLLHFQADATHERVVKREEGEKLAKEYGVPFMETSAKTGLNVELAFTAIAKELKHRETMEPDAEPKFQLQEFVNKEKKGVGCCRS</sequence>
<evidence type="ECO:0000256" key="8">
    <source>
        <dbReference type="SAM" id="MobiDB-lite"/>
    </source>
</evidence>
<comment type="subcellular location">
    <subcellularLocation>
        <location evidence="1">Membrane</location>
        <topology evidence="1">Lipid-anchor</topology>
    </subcellularLocation>
</comment>
<dbReference type="PANTHER" id="PTHR47980">
    <property type="entry name" value="LD44762P"/>
    <property type="match status" value="1"/>
</dbReference>
<dbReference type="Proteomes" id="UP000316079">
    <property type="component" value="Unassembled WGS sequence"/>
</dbReference>
<keyword evidence="10" id="KW-1185">Reference proteome</keyword>
<comment type="catalytic activity">
    <reaction evidence="7">
        <text>GTP + H2O = GDP + phosphate + H(+)</text>
        <dbReference type="Rhea" id="RHEA:19669"/>
        <dbReference type="ChEBI" id="CHEBI:15377"/>
        <dbReference type="ChEBI" id="CHEBI:15378"/>
        <dbReference type="ChEBI" id="CHEBI:37565"/>
        <dbReference type="ChEBI" id="CHEBI:43474"/>
        <dbReference type="ChEBI" id="CHEBI:58189"/>
        <dbReference type="EC" id="3.6.5.2"/>
    </reaction>
    <physiologicalReaction direction="left-to-right" evidence="7">
        <dbReference type="Rhea" id="RHEA:19670"/>
    </physiologicalReaction>
</comment>
<dbReference type="PROSITE" id="PS51419">
    <property type="entry name" value="RAB"/>
    <property type="match status" value="1"/>
</dbReference>
<evidence type="ECO:0000256" key="1">
    <source>
        <dbReference type="ARBA" id="ARBA00004635"/>
    </source>
</evidence>
<proteinExistence type="inferred from homology"/>
<organism evidence="9 10">
    <name type="scientific">Danionella cerebrum</name>
    <dbReference type="NCBI Taxonomy" id="2873325"/>
    <lineage>
        <taxon>Eukaryota</taxon>
        <taxon>Metazoa</taxon>
        <taxon>Chordata</taxon>
        <taxon>Craniata</taxon>
        <taxon>Vertebrata</taxon>
        <taxon>Euteleostomi</taxon>
        <taxon>Actinopterygii</taxon>
        <taxon>Neopterygii</taxon>
        <taxon>Teleostei</taxon>
        <taxon>Ostariophysi</taxon>
        <taxon>Cypriniformes</taxon>
        <taxon>Danionidae</taxon>
        <taxon>Danioninae</taxon>
        <taxon>Danionella</taxon>
    </lineage>
</organism>
<name>A0A553Q1F0_9TELE</name>
<evidence type="ECO:0000256" key="4">
    <source>
        <dbReference type="ARBA" id="ARBA00022741"/>
    </source>
</evidence>
<feature type="region of interest" description="Disordered" evidence="8">
    <location>
        <begin position="1"/>
        <end position="41"/>
    </location>
</feature>
<dbReference type="OrthoDB" id="434126at2759"/>
<dbReference type="PROSITE" id="PS51420">
    <property type="entry name" value="RHO"/>
    <property type="match status" value="1"/>
</dbReference>
<dbReference type="Gene3D" id="3.40.50.300">
    <property type="entry name" value="P-loop containing nucleotide triphosphate hydrolases"/>
    <property type="match status" value="2"/>
</dbReference>
<evidence type="ECO:0000313" key="9">
    <source>
        <dbReference type="EMBL" id="TRY83760.1"/>
    </source>
</evidence>
<dbReference type="Pfam" id="PF00071">
    <property type="entry name" value="Ras"/>
    <property type="match status" value="3"/>
</dbReference>
<dbReference type="STRING" id="623744.A0A553Q1F0"/>
<dbReference type="GO" id="GO:0005525">
    <property type="term" value="F:GTP binding"/>
    <property type="evidence" value="ECO:0007669"/>
    <property type="project" value="UniProtKB-KW"/>
</dbReference>
<evidence type="ECO:0000256" key="7">
    <source>
        <dbReference type="ARBA" id="ARBA00047660"/>
    </source>
</evidence>
<comment type="similarity">
    <text evidence="2">Belongs to the small GTPase superfamily. Rab family.</text>
</comment>
<keyword evidence="6" id="KW-0636">Prenylation</keyword>
<dbReference type="InterPro" id="IPR050305">
    <property type="entry name" value="Small_GTPase_Rab"/>
</dbReference>
<dbReference type="AlphaFoldDB" id="A0A553Q1F0"/>
<keyword evidence="4" id="KW-0547">Nucleotide-binding</keyword>
<dbReference type="SUPFAM" id="SSF52540">
    <property type="entry name" value="P-loop containing nucleoside triphosphate hydrolases"/>
    <property type="match status" value="2"/>
</dbReference>
<dbReference type="GO" id="GO:0016020">
    <property type="term" value="C:membrane"/>
    <property type="evidence" value="ECO:0007669"/>
    <property type="project" value="UniProtKB-SubCell"/>
</dbReference>
<dbReference type="EC" id="3.6.5.2" evidence="3"/>
<keyword evidence="6" id="KW-0449">Lipoprotein</keyword>
<keyword evidence="5" id="KW-0342">GTP-binding</keyword>
<comment type="caution">
    <text evidence="9">The sequence shown here is derived from an EMBL/GenBank/DDBJ whole genome shotgun (WGS) entry which is preliminary data.</text>
</comment>
<dbReference type="EMBL" id="SRMA01026455">
    <property type="protein sequence ID" value="TRY83760.1"/>
    <property type="molecule type" value="Genomic_DNA"/>
</dbReference>
<accession>A0A553Q1F0</accession>
<evidence type="ECO:0000256" key="2">
    <source>
        <dbReference type="ARBA" id="ARBA00006270"/>
    </source>
</evidence>
<reference evidence="9 10" key="1">
    <citation type="journal article" date="2019" name="Sci. Data">
        <title>Hybrid genome assembly and annotation of Danionella translucida.</title>
        <authorList>
            <person name="Kadobianskyi M."/>
            <person name="Schulze L."/>
            <person name="Schuelke M."/>
            <person name="Judkewitz B."/>
        </authorList>
    </citation>
    <scope>NUCLEOTIDE SEQUENCE [LARGE SCALE GENOMIC DNA]</scope>
    <source>
        <strain evidence="9 10">Bolton</strain>
    </source>
</reference>
<dbReference type="InterPro" id="IPR001806">
    <property type="entry name" value="Small_GTPase"/>
</dbReference>
<dbReference type="PROSITE" id="PS51421">
    <property type="entry name" value="RAS"/>
    <property type="match status" value="1"/>
</dbReference>